<evidence type="ECO:0000313" key="2">
    <source>
        <dbReference type="Proteomes" id="UP000828390"/>
    </source>
</evidence>
<name>A0A9D4DNJ5_DREPO</name>
<dbReference type="Proteomes" id="UP000828390">
    <property type="component" value="Unassembled WGS sequence"/>
</dbReference>
<comment type="caution">
    <text evidence="1">The sequence shown here is derived from an EMBL/GenBank/DDBJ whole genome shotgun (WGS) entry which is preliminary data.</text>
</comment>
<organism evidence="1 2">
    <name type="scientific">Dreissena polymorpha</name>
    <name type="common">Zebra mussel</name>
    <name type="synonym">Mytilus polymorpha</name>
    <dbReference type="NCBI Taxonomy" id="45954"/>
    <lineage>
        <taxon>Eukaryota</taxon>
        <taxon>Metazoa</taxon>
        <taxon>Spiralia</taxon>
        <taxon>Lophotrochozoa</taxon>
        <taxon>Mollusca</taxon>
        <taxon>Bivalvia</taxon>
        <taxon>Autobranchia</taxon>
        <taxon>Heteroconchia</taxon>
        <taxon>Euheterodonta</taxon>
        <taxon>Imparidentia</taxon>
        <taxon>Neoheterodontei</taxon>
        <taxon>Myida</taxon>
        <taxon>Dreissenoidea</taxon>
        <taxon>Dreissenidae</taxon>
        <taxon>Dreissena</taxon>
    </lineage>
</organism>
<reference evidence="1" key="1">
    <citation type="journal article" date="2019" name="bioRxiv">
        <title>The Genome of the Zebra Mussel, Dreissena polymorpha: A Resource for Invasive Species Research.</title>
        <authorList>
            <person name="McCartney M.A."/>
            <person name="Auch B."/>
            <person name="Kono T."/>
            <person name="Mallez S."/>
            <person name="Zhang Y."/>
            <person name="Obille A."/>
            <person name="Becker A."/>
            <person name="Abrahante J.E."/>
            <person name="Garbe J."/>
            <person name="Badalamenti J.P."/>
            <person name="Herman A."/>
            <person name="Mangelson H."/>
            <person name="Liachko I."/>
            <person name="Sullivan S."/>
            <person name="Sone E.D."/>
            <person name="Koren S."/>
            <person name="Silverstein K.A.T."/>
            <person name="Beckman K.B."/>
            <person name="Gohl D.M."/>
        </authorList>
    </citation>
    <scope>NUCLEOTIDE SEQUENCE</scope>
    <source>
        <strain evidence="1">Duluth1</strain>
        <tissue evidence="1">Whole animal</tissue>
    </source>
</reference>
<dbReference type="EMBL" id="JAIWYP010000010">
    <property type="protein sequence ID" value="KAH3751282.1"/>
    <property type="molecule type" value="Genomic_DNA"/>
</dbReference>
<accession>A0A9D4DNJ5</accession>
<evidence type="ECO:0000313" key="1">
    <source>
        <dbReference type="EMBL" id="KAH3751282.1"/>
    </source>
</evidence>
<protein>
    <submittedName>
        <fullName evidence="1">Uncharacterized protein</fullName>
    </submittedName>
</protein>
<keyword evidence="2" id="KW-1185">Reference proteome</keyword>
<reference evidence="1" key="2">
    <citation type="submission" date="2020-11" db="EMBL/GenBank/DDBJ databases">
        <authorList>
            <person name="McCartney M.A."/>
            <person name="Auch B."/>
            <person name="Kono T."/>
            <person name="Mallez S."/>
            <person name="Becker A."/>
            <person name="Gohl D.M."/>
            <person name="Silverstein K.A.T."/>
            <person name="Koren S."/>
            <person name="Bechman K.B."/>
            <person name="Herman A."/>
            <person name="Abrahante J.E."/>
            <person name="Garbe J."/>
        </authorList>
    </citation>
    <scope>NUCLEOTIDE SEQUENCE</scope>
    <source>
        <strain evidence="1">Duluth1</strain>
        <tissue evidence="1">Whole animal</tissue>
    </source>
</reference>
<proteinExistence type="predicted"/>
<sequence>MVIYRVTTSKAQTTDDNVGYQVNSEIHGHLAGKQVRSLKHAPNAELPSNRRTDTIYLVSSAN</sequence>
<dbReference type="AlphaFoldDB" id="A0A9D4DNJ5"/>
<gene>
    <name evidence="1" type="ORF">DPMN_185835</name>
</gene>